<sequence length="430" mass="47274">MTAVAPIRRQLQLCIGKAGLPVGSLVYVRQGRRENSAFAYDQGWLASPACFNVSADLQLMPGHQPHKAASPHDSVFHGAIADTAPDAWGRRVIARDHARRRKDDPKLPALTELDYLLAVDDFSRVGALRMRGPDGTWHRTVAAGRRSTPPLIELERVFQASRAVERGQETAEDLRYLQGKGTSLGGMRPKCTMVAEDGRLAIGKFPSVGDTRSVTRGEVLALKLAVQAGIDAAPARIVSLGEVPVAVIGRFDRDEADGRIPYQSAASLLQASREEDRSYTEIADAIRTHGHAPTQDVRQLWRRLAFNLLITNVDDHLQNHGFLHVAHGQWRLAPAFDINPFPDKDRESKTWLSEQDGPITDVQMLLARAPYFALDEELALAVLAEVHAAVSNWRQVALGPEVGLRAAELDDFAPAFEHGQMDAAAMLLRR</sequence>
<evidence type="ECO:0000259" key="4">
    <source>
        <dbReference type="Pfam" id="PF07804"/>
    </source>
</evidence>
<dbReference type="EMBL" id="JBHSOG010000030">
    <property type="protein sequence ID" value="MFC5769630.1"/>
    <property type="molecule type" value="Genomic_DNA"/>
</dbReference>
<keyword evidence="3" id="KW-0418">Kinase</keyword>
<organism evidence="5 6">
    <name type="scientific">Thauera sinica</name>
    <dbReference type="NCBI Taxonomy" id="2665146"/>
    <lineage>
        <taxon>Bacteria</taxon>
        <taxon>Pseudomonadati</taxon>
        <taxon>Pseudomonadota</taxon>
        <taxon>Betaproteobacteria</taxon>
        <taxon>Rhodocyclales</taxon>
        <taxon>Zoogloeaceae</taxon>
        <taxon>Thauera</taxon>
    </lineage>
</organism>
<feature type="domain" description="HipA-like C-terminal" evidence="4">
    <location>
        <begin position="182"/>
        <end position="393"/>
    </location>
</feature>
<evidence type="ECO:0000256" key="2">
    <source>
        <dbReference type="ARBA" id="ARBA00022679"/>
    </source>
</evidence>
<evidence type="ECO:0000256" key="1">
    <source>
        <dbReference type="ARBA" id="ARBA00010164"/>
    </source>
</evidence>
<proteinExistence type="inferred from homology"/>
<dbReference type="Pfam" id="PF07804">
    <property type="entry name" value="HipA_C"/>
    <property type="match status" value="1"/>
</dbReference>
<name>A0ABW1AR45_9RHOO</name>
<comment type="caution">
    <text evidence="5">The sequence shown here is derived from an EMBL/GenBank/DDBJ whole genome shotgun (WGS) entry which is preliminary data.</text>
</comment>
<dbReference type="InterPro" id="IPR012893">
    <property type="entry name" value="HipA-like_C"/>
</dbReference>
<dbReference type="Proteomes" id="UP001595974">
    <property type="component" value="Unassembled WGS sequence"/>
</dbReference>
<dbReference type="Gene3D" id="1.10.1070.20">
    <property type="match status" value="1"/>
</dbReference>
<evidence type="ECO:0000313" key="5">
    <source>
        <dbReference type="EMBL" id="MFC5769630.1"/>
    </source>
</evidence>
<dbReference type="PANTHER" id="PTHR37419:SF8">
    <property type="entry name" value="TOXIN YJJJ"/>
    <property type="match status" value="1"/>
</dbReference>
<evidence type="ECO:0000313" key="6">
    <source>
        <dbReference type="Proteomes" id="UP001595974"/>
    </source>
</evidence>
<accession>A0ABW1AR45</accession>
<comment type="similarity">
    <text evidence="1">Belongs to the HipA Ser/Thr kinase family.</text>
</comment>
<protein>
    <submittedName>
        <fullName evidence="5">Type II toxin-antitoxin system HipA family toxin</fullName>
    </submittedName>
</protein>
<dbReference type="InterPro" id="IPR052028">
    <property type="entry name" value="HipA_Ser/Thr_kinase"/>
</dbReference>
<reference evidence="6" key="1">
    <citation type="journal article" date="2019" name="Int. J. Syst. Evol. Microbiol.">
        <title>The Global Catalogue of Microorganisms (GCM) 10K type strain sequencing project: providing services to taxonomists for standard genome sequencing and annotation.</title>
        <authorList>
            <consortium name="The Broad Institute Genomics Platform"/>
            <consortium name="The Broad Institute Genome Sequencing Center for Infectious Disease"/>
            <person name="Wu L."/>
            <person name="Ma J."/>
        </authorList>
    </citation>
    <scope>NUCLEOTIDE SEQUENCE [LARGE SCALE GENOMIC DNA]</scope>
    <source>
        <strain evidence="6">SHR3</strain>
    </source>
</reference>
<evidence type="ECO:0000256" key="3">
    <source>
        <dbReference type="ARBA" id="ARBA00022777"/>
    </source>
</evidence>
<gene>
    <name evidence="5" type="ORF">ACFPTN_09615</name>
</gene>
<dbReference type="RefSeq" id="WP_096446931.1">
    <property type="nucleotide sequence ID" value="NZ_JBHSOG010000030.1"/>
</dbReference>
<dbReference type="PANTHER" id="PTHR37419">
    <property type="entry name" value="SERINE/THREONINE-PROTEIN KINASE TOXIN HIPA"/>
    <property type="match status" value="1"/>
</dbReference>
<keyword evidence="6" id="KW-1185">Reference proteome</keyword>
<keyword evidence="2" id="KW-0808">Transferase</keyword>